<feature type="compositionally biased region" description="Basic and acidic residues" evidence="1">
    <location>
        <begin position="1"/>
        <end position="19"/>
    </location>
</feature>
<feature type="region of interest" description="Disordered" evidence="1">
    <location>
        <begin position="1"/>
        <end position="23"/>
    </location>
</feature>
<sequence length="83" mass="9593">MKPFSDRSGHGLQWMRDDSNTSDDILSGFYYITQEGRLSPMVAVYFGDHPERETWARIRTDGTIFPNKPQTLFGNCAQRQHVL</sequence>
<dbReference type="EMBL" id="BGPR01000030">
    <property type="protein sequence ID" value="GBL82814.1"/>
    <property type="molecule type" value="Genomic_DNA"/>
</dbReference>
<keyword evidence="3" id="KW-1185">Reference proteome</keyword>
<evidence type="ECO:0000313" key="3">
    <source>
        <dbReference type="Proteomes" id="UP000499080"/>
    </source>
</evidence>
<dbReference type="Proteomes" id="UP000499080">
    <property type="component" value="Unassembled WGS sequence"/>
</dbReference>
<accession>A0A4Y2AV85</accession>
<name>A0A4Y2AV85_ARAVE</name>
<organism evidence="2 3">
    <name type="scientific">Araneus ventricosus</name>
    <name type="common">Orbweaver spider</name>
    <name type="synonym">Epeira ventricosa</name>
    <dbReference type="NCBI Taxonomy" id="182803"/>
    <lineage>
        <taxon>Eukaryota</taxon>
        <taxon>Metazoa</taxon>
        <taxon>Ecdysozoa</taxon>
        <taxon>Arthropoda</taxon>
        <taxon>Chelicerata</taxon>
        <taxon>Arachnida</taxon>
        <taxon>Araneae</taxon>
        <taxon>Araneomorphae</taxon>
        <taxon>Entelegynae</taxon>
        <taxon>Araneoidea</taxon>
        <taxon>Araneidae</taxon>
        <taxon>Araneus</taxon>
    </lineage>
</organism>
<dbReference type="AlphaFoldDB" id="A0A4Y2AV85"/>
<gene>
    <name evidence="2" type="ORF">AVEN_106342_1</name>
</gene>
<reference evidence="2 3" key="1">
    <citation type="journal article" date="2019" name="Sci. Rep.">
        <title>Orb-weaving spider Araneus ventricosus genome elucidates the spidroin gene catalogue.</title>
        <authorList>
            <person name="Kono N."/>
            <person name="Nakamura H."/>
            <person name="Ohtoshi R."/>
            <person name="Moran D.A.P."/>
            <person name="Shinohara A."/>
            <person name="Yoshida Y."/>
            <person name="Fujiwara M."/>
            <person name="Mori M."/>
            <person name="Tomita M."/>
            <person name="Arakawa K."/>
        </authorList>
    </citation>
    <scope>NUCLEOTIDE SEQUENCE [LARGE SCALE GENOMIC DNA]</scope>
</reference>
<proteinExistence type="predicted"/>
<evidence type="ECO:0000313" key="2">
    <source>
        <dbReference type="EMBL" id="GBL82814.1"/>
    </source>
</evidence>
<evidence type="ECO:0000256" key="1">
    <source>
        <dbReference type="SAM" id="MobiDB-lite"/>
    </source>
</evidence>
<protein>
    <submittedName>
        <fullName evidence="2">Uncharacterized protein</fullName>
    </submittedName>
</protein>
<comment type="caution">
    <text evidence="2">The sequence shown here is derived from an EMBL/GenBank/DDBJ whole genome shotgun (WGS) entry which is preliminary data.</text>
</comment>